<evidence type="ECO:0000256" key="2">
    <source>
        <dbReference type="ARBA" id="ARBA00023163"/>
    </source>
</evidence>
<evidence type="ECO:0000313" key="4">
    <source>
        <dbReference type="EMBL" id="UYQ92194.1"/>
    </source>
</evidence>
<dbReference type="InterPro" id="IPR009057">
    <property type="entry name" value="Homeodomain-like_sf"/>
</dbReference>
<organism evidence="4 5">
    <name type="scientific">Chitinophaga horti</name>
    <dbReference type="NCBI Taxonomy" id="2920382"/>
    <lineage>
        <taxon>Bacteria</taxon>
        <taxon>Pseudomonadati</taxon>
        <taxon>Bacteroidota</taxon>
        <taxon>Chitinophagia</taxon>
        <taxon>Chitinophagales</taxon>
        <taxon>Chitinophagaceae</taxon>
        <taxon>Chitinophaga</taxon>
    </lineage>
</organism>
<proteinExistence type="predicted"/>
<dbReference type="Proteomes" id="UP001162741">
    <property type="component" value="Chromosome"/>
</dbReference>
<dbReference type="Gene3D" id="1.10.10.60">
    <property type="entry name" value="Homeodomain-like"/>
    <property type="match status" value="1"/>
</dbReference>
<protein>
    <submittedName>
        <fullName evidence="4">AraC family transcriptional regulator</fullName>
    </submittedName>
</protein>
<gene>
    <name evidence="4" type="ORF">MKQ68_19080</name>
</gene>
<dbReference type="RefSeq" id="WP_264280495.1">
    <property type="nucleotide sequence ID" value="NZ_CP107006.1"/>
</dbReference>
<sequence>MIPLSNDDVRTIDRILQHIVDNVPNRLKVDHLVAMSGMSRTRLTRGFKFLFQLTIHQYWLEVSMDYALQKMQQADVSDERSINVRTAILNLLP</sequence>
<evidence type="ECO:0000313" key="5">
    <source>
        <dbReference type="Proteomes" id="UP001162741"/>
    </source>
</evidence>
<dbReference type="SUPFAM" id="SSF46689">
    <property type="entry name" value="Homeodomain-like"/>
    <property type="match status" value="1"/>
</dbReference>
<dbReference type="PROSITE" id="PS01124">
    <property type="entry name" value="HTH_ARAC_FAMILY_2"/>
    <property type="match status" value="1"/>
</dbReference>
<dbReference type="EMBL" id="CP107006">
    <property type="protein sequence ID" value="UYQ92194.1"/>
    <property type="molecule type" value="Genomic_DNA"/>
</dbReference>
<feature type="domain" description="HTH araC/xylS-type" evidence="3">
    <location>
        <begin position="13"/>
        <end position="82"/>
    </location>
</feature>
<evidence type="ECO:0000259" key="3">
    <source>
        <dbReference type="PROSITE" id="PS01124"/>
    </source>
</evidence>
<keyword evidence="2" id="KW-0804">Transcription</keyword>
<keyword evidence="5" id="KW-1185">Reference proteome</keyword>
<reference evidence="4" key="1">
    <citation type="submission" date="2022-10" db="EMBL/GenBank/DDBJ databases">
        <title>Chitinophaga sp. nov., isolated from soil.</title>
        <authorList>
            <person name="Jeon C.O."/>
        </authorList>
    </citation>
    <scope>NUCLEOTIDE SEQUENCE</scope>
    <source>
        <strain evidence="4">R8</strain>
    </source>
</reference>
<keyword evidence="1" id="KW-0805">Transcription regulation</keyword>
<dbReference type="InterPro" id="IPR018060">
    <property type="entry name" value="HTH_AraC"/>
</dbReference>
<name>A0ABY6IXT5_9BACT</name>
<accession>A0ABY6IXT5</accession>
<evidence type="ECO:0000256" key="1">
    <source>
        <dbReference type="ARBA" id="ARBA00023015"/>
    </source>
</evidence>